<evidence type="ECO:0000256" key="4">
    <source>
        <dbReference type="ARBA" id="ARBA00022475"/>
    </source>
</evidence>
<evidence type="ECO:0000256" key="2">
    <source>
        <dbReference type="ARBA" id="ARBA00004162"/>
    </source>
</evidence>
<keyword evidence="9 10" id="KW-0472">Membrane</keyword>
<evidence type="ECO:0000256" key="7">
    <source>
        <dbReference type="ARBA" id="ARBA00022779"/>
    </source>
</evidence>
<evidence type="ECO:0000256" key="5">
    <source>
        <dbReference type="ARBA" id="ARBA00022500"/>
    </source>
</evidence>
<dbReference type="Proteomes" id="UP001247754">
    <property type="component" value="Unassembled WGS sequence"/>
</dbReference>
<evidence type="ECO:0000256" key="8">
    <source>
        <dbReference type="ARBA" id="ARBA00022989"/>
    </source>
</evidence>
<dbReference type="InterPro" id="IPR005503">
    <property type="entry name" value="FliL"/>
</dbReference>
<comment type="caution">
    <text evidence="11">The sequence shown here is derived from an EMBL/GenBank/DDBJ whole genome shotgun (WGS) entry which is preliminary data.</text>
</comment>
<evidence type="ECO:0000256" key="9">
    <source>
        <dbReference type="ARBA" id="ARBA00023136"/>
    </source>
</evidence>
<dbReference type="RefSeq" id="WP_310458841.1">
    <property type="nucleotide sequence ID" value="NZ_JAVKPH010000031.1"/>
</dbReference>
<keyword evidence="5 10" id="KW-0145">Chemotaxis</keyword>
<sequence length="159" mass="16814">MRKILPIILALIGLAGGMGAGYFLRPPAEVAAEGEGADPAPDAPTAAAAPAAVEYVKLNNQFIIPVVQNARVEALVILSLSLEVKTGATERVYSVEPKLRDSFLQVLFEHANAGGFNGAFTESINISALRRALLEAAQKTLQKDVTGVLISDMVRQDTT</sequence>
<keyword evidence="10" id="KW-0997">Cell inner membrane</keyword>
<evidence type="ECO:0000256" key="6">
    <source>
        <dbReference type="ARBA" id="ARBA00022692"/>
    </source>
</evidence>
<evidence type="ECO:0000313" key="11">
    <source>
        <dbReference type="EMBL" id="MDR5654686.1"/>
    </source>
</evidence>
<organism evidence="11 12">
    <name type="scientific">Ruixingdingia sedimenti</name>
    <dbReference type="NCBI Taxonomy" id="3073604"/>
    <lineage>
        <taxon>Bacteria</taxon>
        <taxon>Pseudomonadati</taxon>
        <taxon>Pseudomonadota</taxon>
        <taxon>Alphaproteobacteria</taxon>
        <taxon>Rhodobacterales</taxon>
        <taxon>Paracoccaceae</taxon>
        <taxon>Ruixingdingia</taxon>
    </lineage>
</organism>
<keyword evidence="12" id="KW-1185">Reference proteome</keyword>
<protein>
    <recommendedName>
        <fullName evidence="10">Flagellar protein FliL</fullName>
    </recommendedName>
</protein>
<keyword evidence="11" id="KW-0966">Cell projection</keyword>
<gene>
    <name evidence="11" type="ORF">RGD00_18915</name>
</gene>
<evidence type="ECO:0000256" key="1">
    <source>
        <dbReference type="ARBA" id="ARBA00002254"/>
    </source>
</evidence>
<keyword evidence="6" id="KW-0812">Transmembrane</keyword>
<keyword evidence="7 10" id="KW-0283">Flagellar rotation</keyword>
<keyword evidence="11" id="KW-0969">Cilium</keyword>
<comment type="subcellular location">
    <subcellularLocation>
        <location evidence="10">Cell inner membrane</location>
    </subcellularLocation>
    <subcellularLocation>
        <location evidence="2">Cell membrane</location>
        <topology evidence="2">Single-pass membrane protein</topology>
    </subcellularLocation>
</comment>
<reference evidence="11 12" key="1">
    <citation type="submission" date="2023-09" db="EMBL/GenBank/DDBJ databases">
        <title>Xinfangfangia sedmenti sp. nov., isolated the sedment.</title>
        <authorList>
            <person name="Xu L."/>
        </authorList>
    </citation>
    <scope>NUCLEOTIDE SEQUENCE [LARGE SCALE GENOMIC DNA]</scope>
    <source>
        <strain evidence="11 12">LG-4</strain>
    </source>
</reference>
<evidence type="ECO:0000256" key="3">
    <source>
        <dbReference type="ARBA" id="ARBA00008281"/>
    </source>
</evidence>
<keyword evidence="11" id="KW-0282">Flagellum</keyword>
<comment type="function">
    <text evidence="1 10">Controls the rotational direction of flagella during chemotaxis.</text>
</comment>
<keyword evidence="4" id="KW-1003">Cell membrane</keyword>
<accession>A0ABU1FCW2</accession>
<name>A0ABU1FCW2_9RHOB</name>
<proteinExistence type="inferred from homology"/>
<evidence type="ECO:0000313" key="12">
    <source>
        <dbReference type="Proteomes" id="UP001247754"/>
    </source>
</evidence>
<dbReference type="EMBL" id="JAVKPH010000031">
    <property type="protein sequence ID" value="MDR5654686.1"/>
    <property type="molecule type" value="Genomic_DNA"/>
</dbReference>
<keyword evidence="8" id="KW-1133">Transmembrane helix</keyword>
<dbReference type="Pfam" id="PF03748">
    <property type="entry name" value="FliL"/>
    <property type="match status" value="1"/>
</dbReference>
<comment type="similarity">
    <text evidence="3 10">Belongs to the FliL family.</text>
</comment>
<evidence type="ECO:0000256" key="10">
    <source>
        <dbReference type="RuleBase" id="RU364125"/>
    </source>
</evidence>